<dbReference type="EMBL" id="VSRR010056122">
    <property type="protein sequence ID" value="MPC81156.1"/>
    <property type="molecule type" value="Genomic_DNA"/>
</dbReference>
<gene>
    <name evidence="1" type="ORF">E2C01_075761</name>
</gene>
<keyword evidence="2" id="KW-1185">Reference proteome</keyword>
<name>A0A5B7IGL4_PORTR</name>
<comment type="caution">
    <text evidence="1">The sequence shown here is derived from an EMBL/GenBank/DDBJ whole genome shotgun (WGS) entry which is preliminary data.</text>
</comment>
<sequence>MRFIHASTTHHFLHDVCIEAALFSCFSPLVAQVVQGLTSSHLPHRPPPVLPSSHPSLTTRQAQRLTARLRTLITHLLIQDLKSFNTRRLQFFVQLRKYIHKASPRPSLAHPLTDQTRHNFTRKLIS</sequence>
<dbReference type="AlphaFoldDB" id="A0A5B7IGL4"/>
<protein>
    <submittedName>
        <fullName evidence="1">Uncharacterized protein</fullName>
    </submittedName>
</protein>
<organism evidence="1 2">
    <name type="scientific">Portunus trituberculatus</name>
    <name type="common">Swimming crab</name>
    <name type="synonym">Neptunus trituberculatus</name>
    <dbReference type="NCBI Taxonomy" id="210409"/>
    <lineage>
        <taxon>Eukaryota</taxon>
        <taxon>Metazoa</taxon>
        <taxon>Ecdysozoa</taxon>
        <taxon>Arthropoda</taxon>
        <taxon>Crustacea</taxon>
        <taxon>Multicrustacea</taxon>
        <taxon>Malacostraca</taxon>
        <taxon>Eumalacostraca</taxon>
        <taxon>Eucarida</taxon>
        <taxon>Decapoda</taxon>
        <taxon>Pleocyemata</taxon>
        <taxon>Brachyura</taxon>
        <taxon>Eubrachyura</taxon>
        <taxon>Portunoidea</taxon>
        <taxon>Portunidae</taxon>
        <taxon>Portuninae</taxon>
        <taxon>Portunus</taxon>
    </lineage>
</organism>
<reference evidence="1 2" key="1">
    <citation type="submission" date="2019-05" db="EMBL/GenBank/DDBJ databases">
        <title>Another draft genome of Portunus trituberculatus and its Hox gene families provides insights of decapod evolution.</title>
        <authorList>
            <person name="Jeong J.-H."/>
            <person name="Song I."/>
            <person name="Kim S."/>
            <person name="Choi T."/>
            <person name="Kim D."/>
            <person name="Ryu S."/>
            <person name="Kim W."/>
        </authorList>
    </citation>
    <scope>NUCLEOTIDE SEQUENCE [LARGE SCALE GENOMIC DNA]</scope>
    <source>
        <tissue evidence="1">Muscle</tissue>
    </source>
</reference>
<evidence type="ECO:0000313" key="2">
    <source>
        <dbReference type="Proteomes" id="UP000324222"/>
    </source>
</evidence>
<accession>A0A5B7IGL4</accession>
<proteinExistence type="predicted"/>
<dbReference type="Proteomes" id="UP000324222">
    <property type="component" value="Unassembled WGS sequence"/>
</dbReference>
<evidence type="ECO:0000313" key="1">
    <source>
        <dbReference type="EMBL" id="MPC81156.1"/>
    </source>
</evidence>